<keyword evidence="13" id="KW-1185">Reference proteome</keyword>
<dbReference type="SUPFAM" id="SSF55931">
    <property type="entry name" value="Glutamine synthetase/guanido kinase"/>
    <property type="match status" value="1"/>
</dbReference>
<evidence type="ECO:0000256" key="2">
    <source>
        <dbReference type="ARBA" id="ARBA00012220"/>
    </source>
</evidence>
<comment type="caution">
    <text evidence="12">The sequence shown here is derived from an EMBL/GenBank/DDBJ whole genome shotgun (WGS) entry which is preliminary data.</text>
</comment>
<organism evidence="12 13">
    <name type="scientific">Ruminococcus albus SY3</name>
    <dbReference type="NCBI Taxonomy" id="1341156"/>
    <lineage>
        <taxon>Bacteria</taxon>
        <taxon>Bacillati</taxon>
        <taxon>Bacillota</taxon>
        <taxon>Clostridia</taxon>
        <taxon>Eubacteriales</taxon>
        <taxon>Oscillospiraceae</taxon>
        <taxon>Ruminococcus</taxon>
    </lineage>
</organism>
<gene>
    <name evidence="12" type="ORF">RASY3_00405</name>
</gene>
<dbReference type="GO" id="GO:0046872">
    <property type="term" value="F:metal ion binding"/>
    <property type="evidence" value="ECO:0007669"/>
    <property type="project" value="TreeGrafter"/>
</dbReference>
<dbReference type="GO" id="GO:0005524">
    <property type="term" value="F:ATP binding"/>
    <property type="evidence" value="ECO:0007669"/>
    <property type="project" value="UniProtKB-KW"/>
</dbReference>
<dbReference type="InterPro" id="IPR007370">
    <property type="entry name" value="Glu_cys_ligase"/>
</dbReference>
<evidence type="ECO:0000313" key="12">
    <source>
        <dbReference type="EMBL" id="EXM40396.1"/>
    </source>
</evidence>
<sequence length="384" mass="44402">MDNQLIYKGNFGLERETLRVDENGRLSQIPHPFDADGEITRDFCENQIELVTPVCTSIDGVMKELERLDRNVNKILNEMDEQLHIYSNPPHFSDESEIHVADFRGDHSGKRLYREKLEQRYGKKLMLFSGIHFNFSFDDEYLKSISSGENFSEFKNKFYLRLYKQFSRHSWLPLVLTASSPVYDRSLFEDGAKGAAVSRYASIRSSEKGYWNNFVPTLRFKSLSAYVDSIQRYVEDGRLFSASELYLPIRLKPKGINSIENFENGVSHIELRMFDINPLEPLGINADDLRFAHLLAVYLSEQPDFEYTDELQIQAVENHKNAALLDLDGVTIDGIPILERAGQILDKMAERFTDNEEYLNVIAYEKAKLSDRLCSRIINENIYG</sequence>
<evidence type="ECO:0000313" key="13">
    <source>
        <dbReference type="Proteomes" id="UP000021369"/>
    </source>
</evidence>
<dbReference type="PANTHER" id="PTHR38761:SF1">
    <property type="entry name" value="GLUTAMATE--CYSTEINE LIGASE"/>
    <property type="match status" value="1"/>
</dbReference>
<evidence type="ECO:0000256" key="4">
    <source>
        <dbReference type="ARBA" id="ARBA00022684"/>
    </source>
</evidence>
<dbReference type="RefSeq" id="WP_037284087.1">
    <property type="nucleotide sequence ID" value="NZ_JEOB01000001.1"/>
</dbReference>
<keyword evidence="10" id="KW-0175">Coiled coil</keyword>
<protein>
    <recommendedName>
        <fullName evidence="2 9">Glutamate--cysteine ligase</fullName>
        <ecNumber evidence="2 9">6.3.2.2</ecNumber>
    </recommendedName>
</protein>
<dbReference type="PATRIC" id="fig|1341156.4.peg.619"/>
<keyword evidence="6" id="KW-0067">ATP-binding</keyword>
<dbReference type="InterPro" id="IPR006334">
    <property type="entry name" value="Glut_cys_ligase"/>
</dbReference>
<reference evidence="12 13" key="1">
    <citation type="submission" date="2013-06" db="EMBL/GenBank/DDBJ databases">
        <title>Rumen cellulosomics: divergent fiber-degrading strategies revealed by comparative genome-wide analysis of six Ruminococcal strains.</title>
        <authorList>
            <person name="Dassa B."/>
            <person name="Borovok I."/>
            <person name="Lamed R."/>
            <person name="Flint H."/>
            <person name="Yeoman C.J."/>
            <person name="White B."/>
            <person name="Bayer E.A."/>
        </authorList>
    </citation>
    <scope>NUCLEOTIDE SEQUENCE [LARGE SCALE GENOMIC DNA]</scope>
    <source>
        <strain evidence="12 13">SY3</strain>
    </source>
</reference>
<accession>A0A011VYJ3</accession>
<dbReference type="InterPro" id="IPR014746">
    <property type="entry name" value="Gln_synth/guanido_kin_cat_dom"/>
</dbReference>
<dbReference type="Pfam" id="PF04262">
    <property type="entry name" value="Glu_cys_ligase"/>
    <property type="match status" value="1"/>
</dbReference>
<evidence type="ECO:0000256" key="7">
    <source>
        <dbReference type="ARBA" id="ARBA00048819"/>
    </source>
</evidence>
<dbReference type="Gene3D" id="3.30.590.20">
    <property type="match status" value="1"/>
</dbReference>
<dbReference type="PANTHER" id="PTHR38761">
    <property type="entry name" value="GLUTAMATE--CYSTEINE LIGASE"/>
    <property type="match status" value="1"/>
</dbReference>
<proteinExistence type="inferred from homology"/>
<comment type="pathway">
    <text evidence="1 9">Sulfur metabolism; glutathione biosynthesis; glutathione from L-cysteine and L-glutamate: step 1/2.</text>
</comment>
<feature type="domain" description="Glutamate--cysteine ligase" evidence="11">
    <location>
        <begin position="3"/>
        <end position="319"/>
    </location>
</feature>
<keyword evidence="4 8" id="KW-0317">Glutathione biosynthesis</keyword>
<dbReference type="OrthoDB" id="9803907at2"/>
<evidence type="ECO:0000256" key="3">
    <source>
        <dbReference type="ARBA" id="ARBA00022598"/>
    </source>
</evidence>
<evidence type="ECO:0000256" key="5">
    <source>
        <dbReference type="ARBA" id="ARBA00022741"/>
    </source>
</evidence>
<dbReference type="GO" id="GO:0006750">
    <property type="term" value="P:glutathione biosynthetic process"/>
    <property type="evidence" value="ECO:0007669"/>
    <property type="project" value="UniProtKB-UniPathway"/>
</dbReference>
<evidence type="ECO:0000256" key="1">
    <source>
        <dbReference type="ARBA" id="ARBA00005006"/>
    </source>
</evidence>
<evidence type="ECO:0000256" key="10">
    <source>
        <dbReference type="SAM" id="Coils"/>
    </source>
</evidence>
<feature type="coiled-coil region" evidence="10">
    <location>
        <begin position="58"/>
        <end position="85"/>
    </location>
</feature>
<dbReference type="Proteomes" id="UP000021369">
    <property type="component" value="Unassembled WGS sequence"/>
</dbReference>
<name>A0A011VYJ3_RUMAL</name>
<keyword evidence="5" id="KW-0547">Nucleotide-binding</keyword>
<dbReference type="GO" id="GO:0005829">
    <property type="term" value="C:cytosol"/>
    <property type="evidence" value="ECO:0007669"/>
    <property type="project" value="TreeGrafter"/>
</dbReference>
<dbReference type="AlphaFoldDB" id="A0A011VYJ3"/>
<evidence type="ECO:0000256" key="9">
    <source>
        <dbReference type="RuleBase" id="RU004391"/>
    </source>
</evidence>
<dbReference type="EC" id="6.3.2.2" evidence="2 9"/>
<comment type="catalytic activity">
    <reaction evidence="7 9">
        <text>L-cysteine + L-glutamate + ATP = gamma-L-glutamyl-L-cysteine + ADP + phosphate + H(+)</text>
        <dbReference type="Rhea" id="RHEA:13285"/>
        <dbReference type="ChEBI" id="CHEBI:15378"/>
        <dbReference type="ChEBI" id="CHEBI:29985"/>
        <dbReference type="ChEBI" id="CHEBI:30616"/>
        <dbReference type="ChEBI" id="CHEBI:35235"/>
        <dbReference type="ChEBI" id="CHEBI:43474"/>
        <dbReference type="ChEBI" id="CHEBI:58173"/>
        <dbReference type="ChEBI" id="CHEBI:456216"/>
        <dbReference type="EC" id="6.3.2.2"/>
    </reaction>
</comment>
<evidence type="ECO:0000256" key="8">
    <source>
        <dbReference type="RuleBase" id="RU003544"/>
    </source>
</evidence>
<dbReference type="EMBL" id="JEOB01000001">
    <property type="protein sequence ID" value="EXM40396.1"/>
    <property type="molecule type" value="Genomic_DNA"/>
</dbReference>
<comment type="similarity">
    <text evidence="8">Belongs to the glutamate--cysteine ligase type 1 family.</text>
</comment>
<evidence type="ECO:0000259" key="11">
    <source>
        <dbReference type="Pfam" id="PF04262"/>
    </source>
</evidence>
<dbReference type="UniPathway" id="UPA00142">
    <property type="reaction ID" value="UER00209"/>
</dbReference>
<evidence type="ECO:0000256" key="6">
    <source>
        <dbReference type="ARBA" id="ARBA00022840"/>
    </source>
</evidence>
<dbReference type="GO" id="GO:0004357">
    <property type="term" value="F:glutamate-cysteine ligase activity"/>
    <property type="evidence" value="ECO:0007669"/>
    <property type="project" value="UniProtKB-EC"/>
</dbReference>
<keyword evidence="3 8" id="KW-0436">Ligase</keyword>